<dbReference type="Pfam" id="PF00248">
    <property type="entry name" value="Aldo_ket_red"/>
    <property type="match status" value="1"/>
</dbReference>
<dbReference type="InterPro" id="IPR036812">
    <property type="entry name" value="NAD(P)_OxRdtase_dom_sf"/>
</dbReference>
<dbReference type="SUPFAM" id="SSF51430">
    <property type="entry name" value="NAD(P)-linked oxidoreductase"/>
    <property type="match status" value="1"/>
</dbReference>
<protein>
    <submittedName>
        <fullName evidence="2">Aldo/keto reductase</fullName>
    </submittedName>
</protein>
<dbReference type="RefSeq" id="WP_377121439.1">
    <property type="nucleotide sequence ID" value="NZ_JBHRSD010000010.1"/>
</dbReference>
<gene>
    <name evidence="2" type="ORF">ACFOEE_04750</name>
</gene>
<organism evidence="2 3">
    <name type="scientific">Pseudoalteromonas fenneropenaei</name>
    <dbReference type="NCBI Taxonomy" id="1737459"/>
    <lineage>
        <taxon>Bacteria</taxon>
        <taxon>Pseudomonadati</taxon>
        <taxon>Pseudomonadota</taxon>
        <taxon>Gammaproteobacteria</taxon>
        <taxon>Alteromonadales</taxon>
        <taxon>Pseudoalteromonadaceae</taxon>
        <taxon>Pseudoalteromonas</taxon>
    </lineage>
</organism>
<dbReference type="EMBL" id="JBHRSD010000010">
    <property type="protein sequence ID" value="MFC3031819.1"/>
    <property type="molecule type" value="Genomic_DNA"/>
</dbReference>
<reference evidence="3" key="1">
    <citation type="journal article" date="2019" name="Int. J. Syst. Evol. Microbiol.">
        <title>The Global Catalogue of Microorganisms (GCM) 10K type strain sequencing project: providing services to taxonomists for standard genome sequencing and annotation.</title>
        <authorList>
            <consortium name="The Broad Institute Genomics Platform"/>
            <consortium name="The Broad Institute Genome Sequencing Center for Infectious Disease"/>
            <person name="Wu L."/>
            <person name="Ma J."/>
        </authorList>
    </citation>
    <scope>NUCLEOTIDE SEQUENCE [LARGE SCALE GENOMIC DNA]</scope>
    <source>
        <strain evidence="3">KCTC 42730</strain>
    </source>
</reference>
<keyword evidence="3" id="KW-1185">Reference proteome</keyword>
<dbReference type="InterPro" id="IPR023210">
    <property type="entry name" value="NADP_OxRdtase_dom"/>
</dbReference>
<comment type="caution">
    <text evidence="2">The sequence shown here is derived from an EMBL/GenBank/DDBJ whole genome shotgun (WGS) entry which is preliminary data.</text>
</comment>
<evidence type="ECO:0000259" key="1">
    <source>
        <dbReference type="Pfam" id="PF00248"/>
    </source>
</evidence>
<dbReference type="Gene3D" id="3.20.20.100">
    <property type="entry name" value="NADP-dependent oxidoreductase domain"/>
    <property type="match status" value="1"/>
</dbReference>
<dbReference type="PANTHER" id="PTHR43312:SF1">
    <property type="entry name" value="NADP-DEPENDENT OXIDOREDUCTASE DOMAIN-CONTAINING PROTEIN"/>
    <property type="match status" value="1"/>
</dbReference>
<dbReference type="Proteomes" id="UP001595453">
    <property type="component" value="Unassembled WGS sequence"/>
</dbReference>
<dbReference type="InterPro" id="IPR053135">
    <property type="entry name" value="AKR2_Oxidoreductase"/>
</dbReference>
<dbReference type="PANTHER" id="PTHR43312">
    <property type="entry name" value="D-THREO-ALDOSE 1-DEHYDROGENASE"/>
    <property type="match status" value="1"/>
</dbReference>
<evidence type="ECO:0000313" key="3">
    <source>
        <dbReference type="Proteomes" id="UP001595453"/>
    </source>
</evidence>
<evidence type="ECO:0000313" key="2">
    <source>
        <dbReference type="EMBL" id="MFC3031819.1"/>
    </source>
</evidence>
<feature type="domain" description="NADP-dependent oxidoreductase" evidence="1">
    <location>
        <begin position="2"/>
        <end position="256"/>
    </location>
</feature>
<sequence length="285" mass="31344">MKLVLGGAQFGLNYGVTNIHGQVTQQTLADILVVAAQHGIAQIDTAPAYGDCESVLGQLAPSGFEYISKVSHCDKPQQLEKSVLHSLAMLRTESLHGLLFHNETTLLTKEGQALLQQAQAMQSAGLIKNIGVSFYTPELVEDIVNKFPLDFIQCPVNLLDQRFTTQPITSLLAKRHVKLHARSIFLQGLLVAPELPTKFQAYSSYFKAVKELSRDLNCSPLSLALAIAVQNSHIDKILVGCCAAEQLIEVVNAYQRAENLKVDMSTLKRLACKEQQLINPTLWPI</sequence>
<name>A0ABV7CGV9_9GAMM</name>
<proteinExistence type="predicted"/>
<accession>A0ABV7CGV9</accession>
<dbReference type="CDD" id="cd19097">
    <property type="entry name" value="AKR_unchar"/>
    <property type="match status" value="1"/>
</dbReference>